<comment type="caution">
    <text evidence="1">The sequence shown here is derived from an EMBL/GenBank/DDBJ whole genome shotgun (WGS) entry which is preliminary data.</text>
</comment>
<gene>
    <name evidence="1" type="ORF">SDC9_123873</name>
</gene>
<organism evidence="1">
    <name type="scientific">bioreactor metagenome</name>
    <dbReference type="NCBI Taxonomy" id="1076179"/>
    <lineage>
        <taxon>unclassified sequences</taxon>
        <taxon>metagenomes</taxon>
        <taxon>ecological metagenomes</taxon>
    </lineage>
</organism>
<sequence length="136" mass="14999">MISHGKGLEGTGKREERIYTLPCSFLGVKISPNLEDFSLENLEDSLYLMADTIERVLFIVCQLAGDAEIALQAGKRGSSEDATLQRHSLVCDSSRLLPLVETQLDALRMTGRVLAEVVGQMRKDHPIMIPGERSSL</sequence>
<protein>
    <submittedName>
        <fullName evidence="1">Uncharacterized protein</fullName>
    </submittedName>
</protein>
<accession>A0A645CIV9</accession>
<proteinExistence type="predicted"/>
<dbReference type="AlphaFoldDB" id="A0A645CIV9"/>
<reference evidence="1" key="1">
    <citation type="submission" date="2019-08" db="EMBL/GenBank/DDBJ databases">
        <authorList>
            <person name="Kucharzyk K."/>
            <person name="Murdoch R.W."/>
            <person name="Higgins S."/>
            <person name="Loffler F."/>
        </authorList>
    </citation>
    <scope>NUCLEOTIDE SEQUENCE</scope>
</reference>
<evidence type="ECO:0000313" key="1">
    <source>
        <dbReference type="EMBL" id="MPM76874.1"/>
    </source>
</evidence>
<dbReference type="EMBL" id="VSSQ01027564">
    <property type="protein sequence ID" value="MPM76874.1"/>
    <property type="molecule type" value="Genomic_DNA"/>
</dbReference>
<name>A0A645CIV9_9ZZZZ</name>